<dbReference type="SUPFAM" id="SSF57667">
    <property type="entry name" value="beta-beta-alpha zinc fingers"/>
    <property type="match status" value="4"/>
</dbReference>
<dbReference type="GO" id="GO:0005634">
    <property type="term" value="C:nucleus"/>
    <property type="evidence" value="ECO:0007669"/>
    <property type="project" value="TreeGrafter"/>
</dbReference>
<dbReference type="InterPro" id="IPR013087">
    <property type="entry name" value="Znf_C2H2_type"/>
</dbReference>
<dbReference type="InterPro" id="IPR050688">
    <property type="entry name" value="Zinc_finger/UBP_domain"/>
</dbReference>
<feature type="region of interest" description="Disordered" evidence="6">
    <location>
        <begin position="548"/>
        <end position="573"/>
    </location>
</feature>
<dbReference type="Pfam" id="PF13909">
    <property type="entry name" value="zf-H2C2_5"/>
    <property type="match status" value="2"/>
</dbReference>
<evidence type="ECO:0000256" key="1">
    <source>
        <dbReference type="ARBA" id="ARBA00022723"/>
    </source>
</evidence>
<name>A0AAV8VAI6_9CUCU</name>
<dbReference type="PROSITE" id="PS50157">
    <property type="entry name" value="ZINC_FINGER_C2H2_2"/>
    <property type="match status" value="3"/>
</dbReference>
<keyword evidence="1" id="KW-0479">Metal-binding</keyword>
<comment type="caution">
    <text evidence="8">The sequence shown here is derived from an EMBL/GenBank/DDBJ whole genome shotgun (WGS) entry which is preliminary data.</text>
</comment>
<evidence type="ECO:0000256" key="2">
    <source>
        <dbReference type="ARBA" id="ARBA00022737"/>
    </source>
</evidence>
<accession>A0AAV8VAI6</accession>
<feature type="domain" description="C2H2-type" evidence="7">
    <location>
        <begin position="217"/>
        <end position="244"/>
    </location>
</feature>
<proteinExistence type="predicted"/>
<organism evidence="8 9">
    <name type="scientific">Exocentrus adspersus</name>
    <dbReference type="NCBI Taxonomy" id="1586481"/>
    <lineage>
        <taxon>Eukaryota</taxon>
        <taxon>Metazoa</taxon>
        <taxon>Ecdysozoa</taxon>
        <taxon>Arthropoda</taxon>
        <taxon>Hexapoda</taxon>
        <taxon>Insecta</taxon>
        <taxon>Pterygota</taxon>
        <taxon>Neoptera</taxon>
        <taxon>Endopterygota</taxon>
        <taxon>Coleoptera</taxon>
        <taxon>Polyphaga</taxon>
        <taxon>Cucujiformia</taxon>
        <taxon>Chrysomeloidea</taxon>
        <taxon>Cerambycidae</taxon>
        <taxon>Lamiinae</taxon>
        <taxon>Acanthocinini</taxon>
        <taxon>Exocentrus</taxon>
    </lineage>
</organism>
<reference evidence="8 9" key="1">
    <citation type="journal article" date="2023" name="Insect Mol. Biol.">
        <title>Genome sequencing provides insights into the evolution of gene families encoding plant cell wall-degrading enzymes in longhorned beetles.</title>
        <authorList>
            <person name="Shin N.R."/>
            <person name="Okamura Y."/>
            <person name="Kirsch R."/>
            <person name="Pauchet Y."/>
        </authorList>
    </citation>
    <scope>NUCLEOTIDE SEQUENCE [LARGE SCALE GENOMIC DNA]</scope>
    <source>
        <strain evidence="8">EAD_L_NR</strain>
    </source>
</reference>
<evidence type="ECO:0000256" key="3">
    <source>
        <dbReference type="ARBA" id="ARBA00022771"/>
    </source>
</evidence>
<dbReference type="Gene3D" id="3.30.160.60">
    <property type="entry name" value="Classic Zinc Finger"/>
    <property type="match status" value="6"/>
</dbReference>
<evidence type="ECO:0000259" key="7">
    <source>
        <dbReference type="PROSITE" id="PS50157"/>
    </source>
</evidence>
<keyword evidence="2" id="KW-0677">Repeat</keyword>
<evidence type="ECO:0000256" key="4">
    <source>
        <dbReference type="ARBA" id="ARBA00022833"/>
    </source>
</evidence>
<keyword evidence="9" id="KW-1185">Reference proteome</keyword>
<dbReference type="PROSITE" id="PS00028">
    <property type="entry name" value="ZINC_FINGER_C2H2_1"/>
    <property type="match status" value="2"/>
</dbReference>
<dbReference type="PANTHER" id="PTHR24403">
    <property type="entry name" value="ZINC FINGER PROTEIN"/>
    <property type="match status" value="1"/>
</dbReference>
<feature type="domain" description="C2H2-type" evidence="7">
    <location>
        <begin position="584"/>
        <end position="611"/>
    </location>
</feature>
<dbReference type="PANTHER" id="PTHR24403:SF67">
    <property type="entry name" value="FI01116P-RELATED"/>
    <property type="match status" value="1"/>
</dbReference>
<dbReference type="GO" id="GO:0008270">
    <property type="term" value="F:zinc ion binding"/>
    <property type="evidence" value="ECO:0007669"/>
    <property type="project" value="UniProtKB-KW"/>
</dbReference>
<evidence type="ECO:0000313" key="8">
    <source>
        <dbReference type="EMBL" id="KAJ8911266.1"/>
    </source>
</evidence>
<keyword evidence="3 5" id="KW-0863">Zinc-finger</keyword>
<sequence>MKESGCTSELVKVELDAMKIEHYELIADKNIKREDYECFKTAAEIEASKLISNVVKIEQDDFASATIKTEKDELVDDTVKIEENTTSTDKQCDVTPKIEFIDCCKWENLQEGANAPEQFKSETHETNIIGDNRYITPLENNSHLNLFVSSKFNQQVSPTLRAVTPELEQHKSESEIQKVGLPASTSVDKTHSEVTRKHDTLTNSSIQKDQLLQTKSFKCDMCDFSVKRKHHLKRHMLIHKDPSEIEWFRCYLCNFQAKRKYDLRSHMLVHIDTSRMECFKCDLCNYEGKRKSDLGHHMLVHKDPAGIQWFKCDLCDFKSKRKLNLAMHVERIHKNLSQAGLSTCELCGFRTKYFKSHMLLHKDEPLVLKCDFCGFLTKDGGVLNSHMLGHKHPSQVEVQGTIHIDDMMKVELKSVKLEPHESISEKKSEDGDFDNTTTVEMKSSELISNAVKIEQGELVDRTVKIENNELINHDDCCHLEDPRQGDLNSTKQFKCELHSWRNRSTSDSPECVENFVLSTKPEVVLIKSELEQHEDITDAQKVDLSTGTWIDESPSQVTQESNTNKPQRKTDFSTRKSQLQVEWFKCDICGLKVKRKHYLKRHMLIHKNPSEIEWFRCDSCDFETKLKRSLKNHMLVHKEPSQIEWFQCDACNYKTQWKTNLRIHIERVHKKSSQTLLMKCELCNFRTKYLKSHMLLHTDEAQTFKCDLCNFKTKDEDILNRHVMFVHKDRTEGGLFRCDLCRFKAKCKLDMKFHINSDHKIPLG</sequence>
<evidence type="ECO:0000256" key="6">
    <source>
        <dbReference type="SAM" id="MobiDB-lite"/>
    </source>
</evidence>
<protein>
    <recommendedName>
        <fullName evidence="7">C2H2-type domain-containing protein</fullName>
    </recommendedName>
</protein>
<keyword evidence="4" id="KW-0862">Zinc</keyword>
<evidence type="ECO:0000256" key="5">
    <source>
        <dbReference type="PROSITE-ProRule" id="PRU00042"/>
    </source>
</evidence>
<dbReference type="FunFam" id="3.30.160.60:FF:002203">
    <property type="entry name" value="Zinc finger protein 142-like Protein"/>
    <property type="match status" value="1"/>
</dbReference>
<dbReference type="Pfam" id="PF00096">
    <property type="entry name" value="zf-C2H2"/>
    <property type="match status" value="2"/>
</dbReference>
<dbReference type="SMART" id="SM00355">
    <property type="entry name" value="ZnF_C2H2"/>
    <property type="match status" value="12"/>
</dbReference>
<dbReference type="EMBL" id="JANEYG010000203">
    <property type="protein sequence ID" value="KAJ8911266.1"/>
    <property type="molecule type" value="Genomic_DNA"/>
</dbReference>
<feature type="compositionally biased region" description="Polar residues" evidence="6">
    <location>
        <begin position="548"/>
        <end position="565"/>
    </location>
</feature>
<dbReference type="Proteomes" id="UP001159042">
    <property type="component" value="Unassembled WGS sequence"/>
</dbReference>
<dbReference type="GO" id="GO:0045944">
    <property type="term" value="P:positive regulation of transcription by RNA polymerase II"/>
    <property type="evidence" value="ECO:0007669"/>
    <property type="project" value="TreeGrafter"/>
</dbReference>
<gene>
    <name evidence="8" type="ORF">NQ315_015269</name>
</gene>
<feature type="domain" description="C2H2-type" evidence="7">
    <location>
        <begin position="646"/>
        <end position="674"/>
    </location>
</feature>
<evidence type="ECO:0000313" key="9">
    <source>
        <dbReference type="Proteomes" id="UP001159042"/>
    </source>
</evidence>
<dbReference type="AlphaFoldDB" id="A0AAV8VAI6"/>
<dbReference type="InterPro" id="IPR036236">
    <property type="entry name" value="Znf_C2H2_sf"/>
</dbReference>